<reference evidence="5" key="1">
    <citation type="submission" date="2023-03" db="EMBL/GenBank/DDBJ databases">
        <title>Chitinimonas shenzhenensis gen. nov., sp. nov., a novel member of family Burkholderiaceae isolated from activated sludge collected in Shen Zhen, China.</title>
        <authorList>
            <person name="Wang X."/>
        </authorList>
    </citation>
    <scope>NUCLEOTIDE SEQUENCE</scope>
    <source>
        <strain evidence="5">DQS-5</strain>
    </source>
</reference>
<feature type="transmembrane region" description="Helical" evidence="3">
    <location>
        <begin position="162"/>
        <end position="183"/>
    </location>
</feature>
<keyword evidence="5" id="KW-0808">Transferase</keyword>
<dbReference type="RefSeq" id="WP_284103045.1">
    <property type="nucleotide sequence ID" value="NZ_JARRAF010000048.1"/>
</dbReference>
<feature type="domain" description="Histidine kinase" evidence="4">
    <location>
        <begin position="552"/>
        <end position="720"/>
    </location>
</feature>
<feature type="transmembrane region" description="Helical" evidence="3">
    <location>
        <begin position="133"/>
        <end position="156"/>
    </location>
</feature>
<name>A0ABT7E345_9NEIS</name>
<proteinExistence type="predicted"/>
<keyword evidence="3" id="KW-1133">Transmembrane helix</keyword>
<dbReference type="GO" id="GO:0016301">
    <property type="term" value="F:kinase activity"/>
    <property type="evidence" value="ECO:0007669"/>
    <property type="project" value="UniProtKB-KW"/>
</dbReference>
<dbReference type="InterPro" id="IPR004358">
    <property type="entry name" value="Sig_transdc_His_kin-like_C"/>
</dbReference>
<protein>
    <recommendedName>
        <fullName evidence="2">histidine kinase</fullName>
        <ecNumber evidence="2">2.7.13.3</ecNumber>
    </recommendedName>
</protein>
<keyword evidence="6" id="KW-1185">Reference proteome</keyword>
<evidence type="ECO:0000256" key="3">
    <source>
        <dbReference type="SAM" id="Phobius"/>
    </source>
</evidence>
<accession>A0ABT7E345</accession>
<comment type="catalytic activity">
    <reaction evidence="1">
        <text>ATP + protein L-histidine = ADP + protein N-phospho-L-histidine.</text>
        <dbReference type="EC" id="2.7.13.3"/>
    </reaction>
</comment>
<dbReference type="PANTHER" id="PTHR43065">
    <property type="entry name" value="SENSOR HISTIDINE KINASE"/>
    <property type="match status" value="1"/>
</dbReference>
<comment type="caution">
    <text evidence="5">The sequence shown here is derived from an EMBL/GenBank/DDBJ whole genome shotgun (WGS) entry which is preliminary data.</text>
</comment>
<dbReference type="InterPro" id="IPR036890">
    <property type="entry name" value="HATPase_C_sf"/>
</dbReference>
<dbReference type="Gene3D" id="1.10.287.130">
    <property type="match status" value="1"/>
</dbReference>
<dbReference type="InterPro" id="IPR029016">
    <property type="entry name" value="GAF-like_dom_sf"/>
</dbReference>
<feature type="transmembrane region" description="Helical" evidence="3">
    <location>
        <begin position="84"/>
        <end position="101"/>
    </location>
</feature>
<feature type="transmembrane region" description="Helical" evidence="3">
    <location>
        <begin position="29"/>
        <end position="49"/>
    </location>
</feature>
<evidence type="ECO:0000313" key="5">
    <source>
        <dbReference type="EMBL" id="MDK2126725.1"/>
    </source>
</evidence>
<keyword evidence="3" id="KW-0812">Transmembrane</keyword>
<evidence type="ECO:0000259" key="4">
    <source>
        <dbReference type="PROSITE" id="PS50109"/>
    </source>
</evidence>
<keyword evidence="3" id="KW-0472">Membrane</keyword>
<dbReference type="EMBL" id="JARRAF010000048">
    <property type="protein sequence ID" value="MDK2126725.1"/>
    <property type="molecule type" value="Genomic_DNA"/>
</dbReference>
<dbReference type="SUPFAM" id="SSF47384">
    <property type="entry name" value="Homodimeric domain of signal transducing histidine kinase"/>
    <property type="match status" value="1"/>
</dbReference>
<dbReference type="EC" id="2.7.13.3" evidence="2"/>
<dbReference type="SMART" id="SM00387">
    <property type="entry name" value="HATPase_c"/>
    <property type="match status" value="1"/>
</dbReference>
<evidence type="ECO:0000256" key="1">
    <source>
        <dbReference type="ARBA" id="ARBA00000085"/>
    </source>
</evidence>
<dbReference type="InterPro" id="IPR005467">
    <property type="entry name" value="His_kinase_dom"/>
</dbReference>
<evidence type="ECO:0000313" key="6">
    <source>
        <dbReference type="Proteomes" id="UP001172778"/>
    </source>
</evidence>
<gene>
    <name evidence="5" type="ORF">PZA18_22010</name>
</gene>
<dbReference type="InterPro" id="IPR036097">
    <property type="entry name" value="HisK_dim/P_sf"/>
</dbReference>
<dbReference type="Pfam" id="PF13185">
    <property type="entry name" value="GAF_2"/>
    <property type="match status" value="1"/>
</dbReference>
<dbReference type="PROSITE" id="PS50109">
    <property type="entry name" value="HIS_KIN"/>
    <property type="match status" value="1"/>
</dbReference>
<dbReference type="SUPFAM" id="SSF55874">
    <property type="entry name" value="ATPase domain of HSP90 chaperone/DNA topoisomerase II/histidine kinase"/>
    <property type="match status" value="1"/>
</dbReference>
<dbReference type="Gene3D" id="3.30.450.40">
    <property type="match status" value="1"/>
</dbReference>
<evidence type="ECO:0000256" key="2">
    <source>
        <dbReference type="ARBA" id="ARBA00012438"/>
    </source>
</evidence>
<dbReference type="InterPro" id="IPR003594">
    <property type="entry name" value="HATPase_dom"/>
</dbReference>
<dbReference type="SMART" id="SM00065">
    <property type="entry name" value="GAF"/>
    <property type="match status" value="1"/>
</dbReference>
<dbReference type="InterPro" id="IPR003018">
    <property type="entry name" value="GAF"/>
</dbReference>
<dbReference type="Proteomes" id="UP001172778">
    <property type="component" value="Unassembled WGS sequence"/>
</dbReference>
<keyword evidence="5" id="KW-0418">Kinase</keyword>
<dbReference type="Gene3D" id="3.30.565.10">
    <property type="entry name" value="Histidine kinase-like ATPase, C-terminal domain"/>
    <property type="match status" value="1"/>
</dbReference>
<dbReference type="PANTHER" id="PTHR43065:SF48">
    <property type="entry name" value="HISTIDINE KINASE"/>
    <property type="match status" value="1"/>
</dbReference>
<sequence>MGLRDLLVRLSALPEQAEPTSWQQILSRFVLRTLNGYVLVALIAVPASLWRMRSIGWLPVMAVHLLVGILLVLAWLVRHRLDSRALSFVVVGTTLLVGSAGSMAFGLMSAGALYLFLGGLLSAILLPRRLSILTNLAIVTWICLVAVAFVQGWLGLSFDANAYISLPSAWVSAITGYVAVMIVSSDALSMMRLSIGDLLDRLHAKGDALAVANQNLARTVDTLRSLGAVGREITASLDEQAIFDTLYRHASNQLGPTLLIYRLSPDGRNLQLAYGCEDGEPISVDSPLPLTVPDLAIVRCVRERRELLLTTGAVDDSAGLPEPPLQAAHAPMASQLYAPLVVKDKVIGAMSAQTRAPAAFGENARVVFRSLCNFGAIAIDNAATYQQLADTLSALKRAQQQAVQQEKMAALGHLVAGVAHEINTPIGAVKSSGRNISDALTQSLGNLPKVLKLLNPDEEKLFLRLLERARRPSPNLSTREERQMARDLALRLENLGIEHARHRASLLVQLQAYDQAEQYRTLLRHPECELILDTLYGLSTVASNAANINMAVDRVTKIVFALKSFSRHDHSGEWVEADLREGLDTVLTLYHNQIKQNTELVREYEELPALRCLPDELNQVWTNLIHNALQAMQYKGRLTVLLKRVGNEAVVSIGDTGSGMTPEVLEHIFEPFYTTKSAGEGSGLGLDIVRRIVDKHHGRISIETEPGNGSTFSVHLPYDQP</sequence>
<dbReference type="PRINTS" id="PR00344">
    <property type="entry name" value="BCTRLSENSOR"/>
</dbReference>
<dbReference type="Pfam" id="PF02518">
    <property type="entry name" value="HATPase_c"/>
    <property type="match status" value="1"/>
</dbReference>
<dbReference type="SUPFAM" id="SSF55781">
    <property type="entry name" value="GAF domain-like"/>
    <property type="match status" value="1"/>
</dbReference>
<feature type="transmembrane region" description="Helical" evidence="3">
    <location>
        <begin position="55"/>
        <end position="77"/>
    </location>
</feature>
<organism evidence="5 6">
    <name type="scientific">Parachitinimonas caeni</name>
    <dbReference type="NCBI Taxonomy" id="3031301"/>
    <lineage>
        <taxon>Bacteria</taxon>
        <taxon>Pseudomonadati</taxon>
        <taxon>Pseudomonadota</taxon>
        <taxon>Betaproteobacteria</taxon>
        <taxon>Neisseriales</taxon>
        <taxon>Chitinibacteraceae</taxon>
        <taxon>Parachitinimonas</taxon>
    </lineage>
</organism>